<name>A0A8J3CVN9_9BACT</name>
<dbReference type="RefSeq" id="WP_308428144.1">
    <property type="nucleotide sequence ID" value="NZ_BMYF01000004.1"/>
</dbReference>
<accession>A0A8J3CVN9</accession>
<dbReference type="InterPro" id="IPR011990">
    <property type="entry name" value="TPR-like_helical_dom_sf"/>
</dbReference>
<reference evidence="2" key="2">
    <citation type="submission" date="2020-09" db="EMBL/GenBank/DDBJ databases">
        <authorList>
            <person name="Sun Q."/>
            <person name="Kim S."/>
        </authorList>
    </citation>
    <scope>NUCLEOTIDE SEQUENCE</scope>
    <source>
        <strain evidence="2">KCTC 23224</strain>
    </source>
</reference>
<feature type="compositionally biased region" description="Acidic residues" evidence="1">
    <location>
        <begin position="467"/>
        <end position="481"/>
    </location>
</feature>
<evidence type="ECO:0008006" key="4">
    <source>
        <dbReference type="Google" id="ProtNLM"/>
    </source>
</evidence>
<dbReference type="SUPFAM" id="SSF48452">
    <property type="entry name" value="TPR-like"/>
    <property type="match status" value="1"/>
</dbReference>
<dbReference type="AlphaFoldDB" id="A0A8J3CVN9"/>
<keyword evidence="3" id="KW-1185">Reference proteome</keyword>
<gene>
    <name evidence="2" type="ORF">GCM10008106_09350</name>
</gene>
<evidence type="ECO:0000256" key="1">
    <source>
        <dbReference type="SAM" id="MobiDB-lite"/>
    </source>
</evidence>
<dbReference type="Gene3D" id="1.25.40.10">
    <property type="entry name" value="Tetratricopeptide repeat domain"/>
    <property type="match status" value="1"/>
</dbReference>
<proteinExistence type="predicted"/>
<sequence length="844" mass="99262">MFYSKLLINELEEEIAQAHNEDFSQVLPIFYPIDSAQIDSNKELLKDVRYFSSRAIDWHRISKWVDDNYLLLGMADYYEAKFDDASNTFRYLNVNSKKQHIRHRSLIQLMRQFIDLGSFDDAAYVIDYLSKESGINRENRFLLYKTLAYYYDKREDVNGKIGALDKALDYCKDRHERSRINFILAQLYQREDLDALAYSYYQQAQKGNPPYERSFFAQLYMQQVAELNKSKDLQRVRAYFDDLYNDSKNRELKDVILYEKAIFELRQNEVETAKELLIKAAKEEGKNPVQKGYIYQKLAEISFDIDRDFRATKYYLDSAMANFRPVDASYRQIEREKIRLDNYVLHYETILRNDSLLRVAQLSPEAQERLADEFIAKEEQRLLREAEEKARPKSTGIFDNLLAFSGRGSSSGRSFYFENTLAVQQGAIEFVRVWGNRNLDDNWRRSVQSFQSTIRRDPVSEEATVTELEESKEEKDEEESNDILSQIPDKASLLAQIPRDESQLETIRTGLELAYFELGKLLFFDFREYELSKENLEILITVFPNTIKKAEAYYILFLANRELGENTTLYRERLNREFPYSPYTYAVNNPDALTGGAALVESSKMYRTAYELYENKQYEEARGVIRRTMELFPLTKNTDRLLLLDIMISGKIDSMDFYKYRLEIYTLQTENPELKELARNMLRVVKGDEEEFIAENNEETTEEEEDGDTDNLADAEDLEEDESPYKESASQTHIFVLALSQERARETKALLGDLENFHSSQFSNARLRTGNMNMTREQVIFIVSPFNNAERALAYREKFLETFESSSLGPDDKESSFVISIGNFQELNKRKDLDEYRRFFRKNY</sequence>
<comment type="caution">
    <text evidence="2">The sequence shown here is derived from an EMBL/GenBank/DDBJ whole genome shotgun (WGS) entry which is preliminary data.</text>
</comment>
<reference evidence="2" key="1">
    <citation type="journal article" date="2014" name="Int. J. Syst. Evol. Microbiol.">
        <title>Complete genome sequence of Corynebacterium casei LMG S-19264T (=DSM 44701T), isolated from a smear-ripened cheese.</title>
        <authorList>
            <consortium name="US DOE Joint Genome Institute (JGI-PGF)"/>
            <person name="Walter F."/>
            <person name="Albersmeier A."/>
            <person name="Kalinowski J."/>
            <person name="Ruckert C."/>
        </authorList>
    </citation>
    <scope>NUCLEOTIDE SEQUENCE</scope>
    <source>
        <strain evidence="2">KCTC 23224</strain>
    </source>
</reference>
<evidence type="ECO:0000313" key="3">
    <source>
        <dbReference type="Proteomes" id="UP000642809"/>
    </source>
</evidence>
<organism evidence="2 3">
    <name type="scientific">Mongoliitalea lutea</name>
    <dbReference type="NCBI Taxonomy" id="849756"/>
    <lineage>
        <taxon>Bacteria</taxon>
        <taxon>Pseudomonadati</taxon>
        <taxon>Bacteroidota</taxon>
        <taxon>Cytophagia</taxon>
        <taxon>Cytophagales</taxon>
        <taxon>Cyclobacteriaceae</taxon>
        <taxon>Mongoliitalea</taxon>
    </lineage>
</organism>
<dbReference type="Proteomes" id="UP000642809">
    <property type="component" value="Unassembled WGS sequence"/>
</dbReference>
<feature type="region of interest" description="Disordered" evidence="1">
    <location>
        <begin position="461"/>
        <end position="482"/>
    </location>
</feature>
<dbReference type="EMBL" id="BMYF01000004">
    <property type="protein sequence ID" value="GHB30584.1"/>
    <property type="molecule type" value="Genomic_DNA"/>
</dbReference>
<feature type="region of interest" description="Disordered" evidence="1">
    <location>
        <begin position="689"/>
        <end position="710"/>
    </location>
</feature>
<protein>
    <recommendedName>
        <fullName evidence="4">Tetratricopeptide repeat-containing protein</fullName>
    </recommendedName>
</protein>
<evidence type="ECO:0000313" key="2">
    <source>
        <dbReference type="EMBL" id="GHB30584.1"/>
    </source>
</evidence>